<evidence type="ECO:0000313" key="1">
    <source>
        <dbReference type="EMBL" id="KAK3048730.1"/>
    </source>
</evidence>
<accession>A0ACC3CX39</accession>
<protein>
    <submittedName>
        <fullName evidence="1">Uncharacterized protein</fullName>
    </submittedName>
</protein>
<keyword evidence="2" id="KW-1185">Reference proteome</keyword>
<feature type="non-terminal residue" evidence="1">
    <location>
        <position position="360"/>
    </location>
</feature>
<comment type="caution">
    <text evidence="1">The sequence shown here is derived from an EMBL/GenBank/DDBJ whole genome shotgun (WGS) entry which is preliminary data.</text>
</comment>
<sequence>MGTQTSLSQDITSAPVHSPTRFHYASKNARLRSQSNQASPKFGIFMCLTCSGVHRGLGVHISFVRSITMDAFKPAELERMAKSGNKPWKDFFDAHEQNKLEGRTFEDSTINERYDSEAGEEWKERLTAKVDGKDYVPQAKGARAPKKKMDEGPRRMEGIGSGPTSRSGTPAGVGRAQAAGGRSSSPSLGMASLGKKAQNEAYFAKMGAENASRPDGLPPNQGGKFGGFGSEPTPARGGAAAPGLDELQKDPVAALTKGFGWLSTTVTKSAAQGYEGWVKPGMQKLQETDLAAEARKRALELGQTVQTGINRFAEGEYDRPRQGGQAGRSGPGPEPENRDFWESFGAAPKGPPREKKDFWD</sequence>
<dbReference type="Proteomes" id="UP001186974">
    <property type="component" value="Unassembled WGS sequence"/>
</dbReference>
<gene>
    <name evidence="1" type="ORF">LTS18_012894</name>
</gene>
<organism evidence="1 2">
    <name type="scientific">Coniosporium uncinatum</name>
    <dbReference type="NCBI Taxonomy" id="93489"/>
    <lineage>
        <taxon>Eukaryota</taxon>
        <taxon>Fungi</taxon>
        <taxon>Dikarya</taxon>
        <taxon>Ascomycota</taxon>
        <taxon>Pezizomycotina</taxon>
        <taxon>Dothideomycetes</taxon>
        <taxon>Dothideomycetes incertae sedis</taxon>
        <taxon>Coniosporium</taxon>
    </lineage>
</organism>
<name>A0ACC3CX39_9PEZI</name>
<reference evidence="1" key="1">
    <citation type="submission" date="2024-09" db="EMBL/GenBank/DDBJ databases">
        <title>Black Yeasts Isolated from many extreme environments.</title>
        <authorList>
            <person name="Coleine C."/>
            <person name="Stajich J.E."/>
            <person name="Selbmann L."/>
        </authorList>
    </citation>
    <scope>NUCLEOTIDE SEQUENCE</scope>
    <source>
        <strain evidence="1">CCFEE 5737</strain>
    </source>
</reference>
<evidence type="ECO:0000313" key="2">
    <source>
        <dbReference type="Proteomes" id="UP001186974"/>
    </source>
</evidence>
<dbReference type="EMBL" id="JAWDJW010010257">
    <property type="protein sequence ID" value="KAK3048730.1"/>
    <property type="molecule type" value="Genomic_DNA"/>
</dbReference>
<proteinExistence type="predicted"/>